<dbReference type="GO" id="GO:0003998">
    <property type="term" value="F:acylphosphatase activity"/>
    <property type="evidence" value="ECO:0007669"/>
    <property type="project" value="UniProtKB-EC"/>
</dbReference>
<protein>
    <recommendedName>
        <fullName evidence="2 4">Acylphosphatase</fullName>
        <ecNumber evidence="2 4">3.6.1.7</ecNumber>
    </recommendedName>
</protein>
<feature type="active site" evidence="4">
    <location>
        <position position="20"/>
    </location>
</feature>
<evidence type="ECO:0000313" key="9">
    <source>
        <dbReference type="Proteomes" id="UP001217485"/>
    </source>
</evidence>
<dbReference type="Proteomes" id="UP001217485">
    <property type="component" value="Unassembled WGS sequence"/>
</dbReference>
<dbReference type="Pfam" id="PF00708">
    <property type="entry name" value="Acylphosphatase"/>
    <property type="match status" value="1"/>
</dbReference>
<dbReference type="InterPro" id="IPR020456">
    <property type="entry name" value="Acylphosphatase"/>
</dbReference>
<evidence type="ECO:0000256" key="6">
    <source>
        <dbReference type="RuleBase" id="RU004168"/>
    </source>
</evidence>
<evidence type="ECO:0000256" key="5">
    <source>
        <dbReference type="RuleBase" id="RU000553"/>
    </source>
</evidence>
<comment type="similarity">
    <text evidence="1 6">Belongs to the acylphosphatase family.</text>
</comment>
<evidence type="ECO:0000256" key="2">
    <source>
        <dbReference type="ARBA" id="ARBA00012150"/>
    </source>
</evidence>
<dbReference type="InterPro" id="IPR036046">
    <property type="entry name" value="Acylphosphatase-like_dom_sf"/>
</dbReference>
<comment type="catalytic activity">
    <reaction evidence="3 4 5">
        <text>an acyl phosphate + H2O = a carboxylate + phosphate + H(+)</text>
        <dbReference type="Rhea" id="RHEA:14965"/>
        <dbReference type="ChEBI" id="CHEBI:15377"/>
        <dbReference type="ChEBI" id="CHEBI:15378"/>
        <dbReference type="ChEBI" id="CHEBI:29067"/>
        <dbReference type="ChEBI" id="CHEBI:43474"/>
        <dbReference type="ChEBI" id="CHEBI:59918"/>
        <dbReference type="EC" id="3.6.1.7"/>
    </reaction>
</comment>
<keyword evidence="9" id="KW-1185">Reference proteome</keyword>
<sequence>MGLKQVQLFVRGRVQGVFFRASTQREAKRLGLTGWVKNRSDGAVEVLAEGEEDELKELIAWANRGPSAARVERVDVRWRGFSGDFFDFRITD</sequence>
<dbReference type="PROSITE" id="PS00151">
    <property type="entry name" value="ACYLPHOSPHATASE_2"/>
    <property type="match status" value="1"/>
</dbReference>
<name>A0ABT5CDY3_9BACT</name>
<dbReference type="PROSITE" id="PS51160">
    <property type="entry name" value="ACYLPHOSPHATASE_3"/>
    <property type="match status" value="1"/>
</dbReference>
<comment type="caution">
    <text evidence="8">The sequence shown here is derived from an EMBL/GenBank/DDBJ whole genome shotgun (WGS) entry which is preliminary data.</text>
</comment>
<dbReference type="InterPro" id="IPR001792">
    <property type="entry name" value="Acylphosphatase-like_dom"/>
</dbReference>
<dbReference type="Gene3D" id="3.30.70.100">
    <property type="match status" value="1"/>
</dbReference>
<dbReference type="PANTHER" id="PTHR47268">
    <property type="entry name" value="ACYLPHOSPHATASE"/>
    <property type="match status" value="1"/>
</dbReference>
<evidence type="ECO:0000313" key="8">
    <source>
        <dbReference type="EMBL" id="MDC0683999.1"/>
    </source>
</evidence>
<dbReference type="PANTHER" id="PTHR47268:SF4">
    <property type="entry name" value="ACYLPHOSPHATASE"/>
    <property type="match status" value="1"/>
</dbReference>
<dbReference type="EMBL" id="JAQNDK010000005">
    <property type="protein sequence ID" value="MDC0683999.1"/>
    <property type="molecule type" value="Genomic_DNA"/>
</dbReference>
<evidence type="ECO:0000259" key="7">
    <source>
        <dbReference type="PROSITE" id="PS51160"/>
    </source>
</evidence>
<dbReference type="InterPro" id="IPR017968">
    <property type="entry name" value="Acylphosphatase_CS"/>
</dbReference>
<gene>
    <name evidence="8" type="primary">yccX</name>
    <name evidence="8" type="ORF">POL72_40115</name>
</gene>
<accession>A0ABT5CDY3</accession>
<reference evidence="8 9" key="1">
    <citation type="submission" date="2023-01" db="EMBL/GenBank/DDBJ databases">
        <title>Minimal conservation of predation-associated metabolite biosynthetic gene clusters underscores biosynthetic potential of Myxococcota including descriptions for ten novel species: Archangium lansinium sp. nov., Myxococcus landrumus sp. nov., Nannocystis bai.</title>
        <authorList>
            <person name="Ahearne A."/>
            <person name="Stevens C."/>
            <person name="Dowd S."/>
        </authorList>
    </citation>
    <scope>NUCLEOTIDE SEQUENCE [LARGE SCALE GENOMIC DNA]</scope>
    <source>
        <strain evidence="8 9">WIWO2</strain>
    </source>
</reference>
<organism evidence="8 9">
    <name type="scientific">Sorangium atrum</name>
    <dbReference type="NCBI Taxonomy" id="2995308"/>
    <lineage>
        <taxon>Bacteria</taxon>
        <taxon>Pseudomonadati</taxon>
        <taxon>Myxococcota</taxon>
        <taxon>Polyangia</taxon>
        <taxon>Polyangiales</taxon>
        <taxon>Polyangiaceae</taxon>
        <taxon>Sorangium</taxon>
    </lineage>
</organism>
<dbReference type="EC" id="3.6.1.7" evidence="2 4"/>
<dbReference type="PRINTS" id="PR00112">
    <property type="entry name" value="ACYLPHPHTASE"/>
</dbReference>
<proteinExistence type="inferred from homology"/>
<dbReference type="PROSITE" id="PS00150">
    <property type="entry name" value="ACYLPHOSPHATASE_1"/>
    <property type="match status" value="1"/>
</dbReference>
<dbReference type="RefSeq" id="WP_272102132.1">
    <property type="nucleotide sequence ID" value="NZ_JAQNDK010000005.1"/>
</dbReference>
<evidence type="ECO:0000256" key="3">
    <source>
        <dbReference type="ARBA" id="ARBA00047645"/>
    </source>
</evidence>
<evidence type="ECO:0000256" key="1">
    <source>
        <dbReference type="ARBA" id="ARBA00005614"/>
    </source>
</evidence>
<feature type="active site" evidence="4">
    <location>
        <position position="38"/>
    </location>
</feature>
<evidence type="ECO:0000256" key="4">
    <source>
        <dbReference type="PROSITE-ProRule" id="PRU00520"/>
    </source>
</evidence>
<keyword evidence="4 5" id="KW-0378">Hydrolase</keyword>
<feature type="domain" description="Acylphosphatase-like" evidence="7">
    <location>
        <begin position="5"/>
        <end position="92"/>
    </location>
</feature>
<dbReference type="NCBIfam" id="NF011000">
    <property type="entry name" value="PRK14426.1"/>
    <property type="match status" value="1"/>
</dbReference>
<dbReference type="SUPFAM" id="SSF54975">
    <property type="entry name" value="Acylphosphatase/BLUF domain-like"/>
    <property type="match status" value="1"/>
</dbReference>